<gene>
    <name evidence="2" type="primary">afr_1</name>
    <name evidence="2" type="ORF">NCTC12971_05124</name>
</gene>
<dbReference type="InterPro" id="IPR000683">
    <property type="entry name" value="Gfo/Idh/MocA-like_OxRdtase_N"/>
</dbReference>
<evidence type="ECO:0000313" key="3">
    <source>
        <dbReference type="Proteomes" id="UP000307968"/>
    </source>
</evidence>
<reference evidence="2 3" key="1">
    <citation type="submission" date="2019-05" db="EMBL/GenBank/DDBJ databases">
        <authorList>
            <consortium name="Pathogen Informatics"/>
        </authorList>
    </citation>
    <scope>NUCLEOTIDE SEQUENCE [LARGE SCALE GENOMIC DNA]</scope>
    <source>
        <strain evidence="2 3">NCTC12971</strain>
    </source>
</reference>
<name>A0A4U9HV65_SERRU</name>
<protein>
    <submittedName>
        <fullName evidence="2">1,5-anhydro-D-fructose reductase</fullName>
        <ecNumber evidence="2">1.1.1.292</ecNumber>
    </submittedName>
</protein>
<dbReference type="Gene3D" id="3.30.360.10">
    <property type="entry name" value="Dihydrodipicolinate Reductase, domain 2"/>
    <property type="match status" value="1"/>
</dbReference>
<evidence type="ECO:0000313" key="2">
    <source>
        <dbReference type="EMBL" id="VTP67471.1"/>
    </source>
</evidence>
<dbReference type="PANTHER" id="PTHR43054">
    <property type="match status" value="1"/>
</dbReference>
<dbReference type="EC" id="1.1.1.292" evidence="2"/>
<evidence type="ECO:0000259" key="1">
    <source>
        <dbReference type="Pfam" id="PF01408"/>
    </source>
</evidence>
<keyword evidence="2" id="KW-0560">Oxidoreductase</keyword>
<organism evidence="2 3">
    <name type="scientific">Serratia rubidaea</name>
    <name type="common">Serratia marinorubra</name>
    <dbReference type="NCBI Taxonomy" id="61652"/>
    <lineage>
        <taxon>Bacteria</taxon>
        <taxon>Pseudomonadati</taxon>
        <taxon>Pseudomonadota</taxon>
        <taxon>Gammaproteobacteria</taxon>
        <taxon>Enterobacterales</taxon>
        <taxon>Yersiniaceae</taxon>
        <taxon>Serratia</taxon>
    </lineage>
</organism>
<feature type="domain" description="Gfo/Idh/MocA-like oxidoreductase N-terminal" evidence="1">
    <location>
        <begin position="2"/>
        <end position="95"/>
    </location>
</feature>
<dbReference type="PANTHER" id="PTHR43054:SF1">
    <property type="entry name" value="SCYLLO-INOSITOL 2-DEHYDROGENASE (NADP(+)) IOLU"/>
    <property type="match status" value="1"/>
</dbReference>
<dbReference type="SUPFAM" id="SSF51735">
    <property type="entry name" value="NAD(P)-binding Rossmann-fold domains"/>
    <property type="match status" value="1"/>
</dbReference>
<dbReference type="EMBL" id="LR590463">
    <property type="protein sequence ID" value="VTP67471.1"/>
    <property type="molecule type" value="Genomic_DNA"/>
</dbReference>
<accession>A0A4U9HV65</accession>
<sequence>MQLTAVYSRRLEQARSFGAPYQVEQLFDDLTAMAQSDTFDAVYIASPNSLHCPQALLFMRHHKHVICEKPLASNLQEAEQLLACARQQQVVLFEAFKSAHLPNFLTLRQALPQVGKLRKALFNYCQYSSRYPRYLAGENPNTFQSAVLQRLDHGYRLLLPGQRGGAVRRAAVAGRQRRPAG</sequence>
<dbReference type="GO" id="GO:0000166">
    <property type="term" value="F:nucleotide binding"/>
    <property type="evidence" value="ECO:0007669"/>
    <property type="project" value="InterPro"/>
</dbReference>
<proteinExistence type="predicted"/>
<dbReference type="InterPro" id="IPR036291">
    <property type="entry name" value="NAD(P)-bd_dom_sf"/>
</dbReference>
<dbReference type="Gene3D" id="3.40.50.720">
    <property type="entry name" value="NAD(P)-binding Rossmann-like Domain"/>
    <property type="match status" value="1"/>
</dbReference>
<dbReference type="Proteomes" id="UP000307968">
    <property type="component" value="Chromosome"/>
</dbReference>
<dbReference type="GO" id="GO:0033712">
    <property type="term" value="F:1,5-anhydro-D-fructose reductase (1,5-anhydro-D-mannitol-forming) activity"/>
    <property type="evidence" value="ECO:0007669"/>
    <property type="project" value="UniProtKB-EC"/>
</dbReference>
<dbReference type="Pfam" id="PF01408">
    <property type="entry name" value="GFO_IDH_MocA"/>
    <property type="match status" value="1"/>
</dbReference>
<dbReference type="AlphaFoldDB" id="A0A4U9HV65"/>